<dbReference type="EMBL" id="CP041969">
    <property type="protein sequence ID" value="QMV40029.1"/>
    <property type="molecule type" value="Genomic_DNA"/>
</dbReference>
<dbReference type="PROSITE" id="PS51819">
    <property type="entry name" value="VOC"/>
    <property type="match status" value="1"/>
</dbReference>
<evidence type="ECO:0000313" key="2">
    <source>
        <dbReference type="EMBL" id="QMV40029.1"/>
    </source>
</evidence>
<dbReference type="InterPro" id="IPR029068">
    <property type="entry name" value="Glyas_Bleomycin-R_OHBP_Dase"/>
</dbReference>
<dbReference type="Gene3D" id="3.10.180.10">
    <property type="entry name" value="2,3-Dihydroxybiphenyl 1,2-Dioxygenase, domain 1"/>
    <property type="match status" value="1"/>
</dbReference>
<dbReference type="Proteomes" id="UP000515679">
    <property type="component" value="Chromosome"/>
</dbReference>
<feature type="domain" description="VOC" evidence="1">
    <location>
        <begin position="2"/>
        <end position="117"/>
    </location>
</feature>
<evidence type="ECO:0000259" key="1">
    <source>
        <dbReference type="PROSITE" id="PS51819"/>
    </source>
</evidence>
<dbReference type="KEGG" id="cchl:FPL14_01545"/>
<dbReference type="AlphaFoldDB" id="A0A7G5BSU5"/>
<dbReference type="SUPFAM" id="SSF54593">
    <property type="entry name" value="Glyoxalase/Bleomycin resistance protein/Dihydroxybiphenyl dioxygenase"/>
    <property type="match status" value="1"/>
</dbReference>
<evidence type="ECO:0000313" key="3">
    <source>
        <dbReference type="Proteomes" id="UP000515679"/>
    </source>
</evidence>
<accession>A0A7G5BSU5</accession>
<dbReference type="InterPro" id="IPR037523">
    <property type="entry name" value="VOC_core"/>
</dbReference>
<dbReference type="Pfam" id="PF00903">
    <property type="entry name" value="Glyoxalase"/>
    <property type="match status" value="1"/>
</dbReference>
<proteinExistence type="predicted"/>
<gene>
    <name evidence="2" type="ORF">FPL14_01545</name>
</gene>
<dbReference type="CDD" id="cd06587">
    <property type="entry name" value="VOC"/>
    <property type="match status" value="1"/>
</dbReference>
<reference evidence="2 3" key="1">
    <citation type="submission" date="2019-07" db="EMBL/GenBank/DDBJ databases">
        <authorList>
            <person name="Kim J.K."/>
            <person name="Cheong H.-M."/>
            <person name="Choi Y."/>
            <person name="Hwang K.J."/>
            <person name="Lee S."/>
            <person name="Choi C."/>
        </authorList>
    </citation>
    <scope>NUCLEOTIDE SEQUENCE [LARGE SCALE GENOMIC DNA]</scope>
    <source>
        <strain evidence="2 3">KS 22</strain>
    </source>
</reference>
<dbReference type="RefSeq" id="WP_182301363.1">
    <property type="nucleotide sequence ID" value="NZ_CP041969.1"/>
</dbReference>
<name>A0A7G5BSU5_9BACL</name>
<dbReference type="GO" id="GO:0051213">
    <property type="term" value="F:dioxygenase activity"/>
    <property type="evidence" value="ECO:0007669"/>
    <property type="project" value="UniProtKB-KW"/>
</dbReference>
<organism evidence="2 3">
    <name type="scientific">Cohnella cholangitidis</name>
    <dbReference type="NCBI Taxonomy" id="2598458"/>
    <lineage>
        <taxon>Bacteria</taxon>
        <taxon>Bacillati</taxon>
        <taxon>Bacillota</taxon>
        <taxon>Bacilli</taxon>
        <taxon>Bacillales</taxon>
        <taxon>Paenibacillaceae</taxon>
        <taxon>Cohnella</taxon>
    </lineage>
</organism>
<dbReference type="InterPro" id="IPR004360">
    <property type="entry name" value="Glyas_Fos-R_dOase_dom"/>
</dbReference>
<keyword evidence="2" id="KW-0223">Dioxygenase</keyword>
<keyword evidence="2" id="KW-0560">Oxidoreductase</keyword>
<sequence length="225" mass="25409">MEITEIKLLANRLDLLKEFYCTMLELPILEYTPSSLSILAGSSKLIFVHSTDVVNPYYHFAFNISENKVDQALKWLQARAVPINQVEGNDVLYSESWNSDSIYFYDPAGNIVEFIARHSLRQGSNAKGFSALDILNISEIGLPSEDVLDLSAHLQEKYEEPVYRSGNAMFTPIGDEEGLMILSSLDRNWLGSSKKVAIFPMEIVLTKGTTQIDFVLQYPYQITLI</sequence>
<protein>
    <submittedName>
        <fullName evidence="2">Ring-cleaving dioxygenase</fullName>
    </submittedName>
</protein>
<keyword evidence="3" id="KW-1185">Reference proteome</keyword>